<evidence type="ECO:0000313" key="1">
    <source>
        <dbReference type="EMBL" id="CAJ2635645.1"/>
    </source>
</evidence>
<protein>
    <submittedName>
        <fullName evidence="1">Uncharacterized protein</fullName>
    </submittedName>
</protein>
<name>A0ACB0IUT4_TRIPR</name>
<reference evidence="1" key="1">
    <citation type="submission" date="2023-10" db="EMBL/GenBank/DDBJ databases">
        <authorList>
            <person name="Rodriguez Cubillos JULIANA M."/>
            <person name="De Vega J."/>
        </authorList>
    </citation>
    <scope>NUCLEOTIDE SEQUENCE</scope>
</reference>
<gene>
    <name evidence="1" type="ORF">MILVUS5_LOCUS6293</name>
</gene>
<keyword evidence="2" id="KW-1185">Reference proteome</keyword>
<comment type="caution">
    <text evidence="1">The sequence shown here is derived from an EMBL/GenBank/DDBJ whole genome shotgun (WGS) entry which is preliminary data.</text>
</comment>
<organism evidence="1 2">
    <name type="scientific">Trifolium pratense</name>
    <name type="common">Red clover</name>
    <dbReference type="NCBI Taxonomy" id="57577"/>
    <lineage>
        <taxon>Eukaryota</taxon>
        <taxon>Viridiplantae</taxon>
        <taxon>Streptophyta</taxon>
        <taxon>Embryophyta</taxon>
        <taxon>Tracheophyta</taxon>
        <taxon>Spermatophyta</taxon>
        <taxon>Magnoliopsida</taxon>
        <taxon>eudicotyledons</taxon>
        <taxon>Gunneridae</taxon>
        <taxon>Pentapetalae</taxon>
        <taxon>rosids</taxon>
        <taxon>fabids</taxon>
        <taxon>Fabales</taxon>
        <taxon>Fabaceae</taxon>
        <taxon>Papilionoideae</taxon>
        <taxon>50 kb inversion clade</taxon>
        <taxon>NPAAA clade</taxon>
        <taxon>Hologalegina</taxon>
        <taxon>IRL clade</taxon>
        <taxon>Trifolieae</taxon>
        <taxon>Trifolium</taxon>
    </lineage>
</organism>
<evidence type="ECO:0000313" key="2">
    <source>
        <dbReference type="Proteomes" id="UP001177021"/>
    </source>
</evidence>
<proteinExistence type="predicted"/>
<dbReference type="Proteomes" id="UP001177021">
    <property type="component" value="Unassembled WGS sequence"/>
</dbReference>
<dbReference type="EMBL" id="CASHSV030000002">
    <property type="protein sequence ID" value="CAJ2635645.1"/>
    <property type="molecule type" value="Genomic_DNA"/>
</dbReference>
<accession>A0ACB0IUT4</accession>
<sequence>MQSVEWSLKEPNAMGLSTLGKDGKHSSRIVLLKGFDKDAFVWSGEYLFGSYNQNLPRNISVVKEIFSGPNRLGTEEAIIEMIDFMEKHGGMGIGTDEASSATIPSSSY</sequence>